<evidence type="ECO:0000313" key="5">
    <source>
        <dbReference type="Proteomes" id="UP000190637"/>
    </source>
</evidence>
<evidence type="ECO:0000313" key="4">
    <source>
        <dbReference type="EMBL" id="SKA30833.1"/>
    </source>
</evidence>
<dbReference type="RefSeq" id="WP_159457289.1">
    <property type="nucleotide sequence ID" value="NZ_FUWS01000011.1"/>
</dbReference>
<accession>A0A1T4SRP6</accession>
<dbReference type="AlphaFoldDB" id="A0A1T4SRP6"/>
<dbReference type="EMBL" id="FUWS01000011">
    <property type="protein sequence ID" value="SKA30833.1"/>
    <property type="molecule type" value="Genomic_DNA"/>
</dbReference>
<reference evidence="4 5" key="1">
    <citation type="submission" date="2017-02" db="EMBL/GenBank/DDBJ databases">
        <authorList>
            <person name="Peterson S.W."/>
        </authorList>
    </citation>
    <scope>NUCLEOTIDE SEQUENCE [LARGE SCALE GENOMIC DNA]</scope>
    <source>
        <strain evidence="4 5">DSM 45154</strain>
    </source>
</reference>
<evidence type="ECO:0000256" key="3">
    <source>
        <dbReference type="ARBA" id="ARBA00022679"/>
    </source>
</evidence>
<name>A0A1T4SRP6_9ACTN</name>
<proteinExistence type="inferred from homology"/>
<dbReference type="GO" id="GO:0004659">
    <property type="term" value="F:prenyltransferase activity"/>
    <property type="evidence" value="ECO:0007669"/>
    <property type="project" value="UniProtKB-KW"/>
</dbReference>
<dbReference type="Proteomes" id="UP000190637">
    <property type="component" value="Unassembled WGS sequence"/>
</dbReference>
<dbReference type="SUPFAM" id="SSF143492">
    <property type="entry name" value="Prenyltransferase-like"/>
    <property type="match status" value="1"/>
</dbReference>
<gene>
    <name evidence="4" type="ORF">SAMN02745673_03837</name>
</gene>
<evidence type="ECO:0000256" key="2">
    <source>
        <dbReference type="ARBA" id="ARBA00022602"/>
    </source>
</evidence>
<comment type="similarity">
    <text evidence="1">Belongs to the aromatic prenyltransferase family.</text>
</comment>
<dbReference type="Pfam" id="PF11468">
    <property type="entry name" value="PTase_Orf2"/>
    <property type="match status" value="1"/>
</dbReference>
<organism evidence="4 5">
    <name type="scientific">Marinactinospora thermotolerans DSM 45154</name>
    <dbReference type="NCBI Taxonomy" id="1122192"/>
    <lineage>
        <taxon>Bacteria</taxon>
        <taxon>Bacillati</taxon>
        <taxon>Actinomycetota</taxon>
        <taxon>Actinomycetes</taxon>
        <taxon>Streptosporangiales</taxon>
        <taxon>Nocardiopsidaceae</taxon>
        <taxon>Marinactinospora</taxon>
    </lineage>
</organism>
<keyword evidence="2" id="KW-0637">Prenyltransferase</keyword>
<keyword evidence="3 4" id="KW-0808">Transferase</keyword>
<dbReference type="SFLD" id="SFLDS00036">
    <property type="entry name" value="Aromatic_Prenyltransferase"/>
    <property type="match status" value="1"/>
</dbReference>
<dbReference type="SFLD" id="SFLDG01163">
    <property type="entry name" value="II"/>
    <property type="match status" value="1"/>
</dbReference>
<keyword evidence="5" id="KW-1185">Reference proteome</keyword>
<evidence type="ECO:0000256" key="1">
    <source>
        <dbReference type="ARBA" id="ARBA00005368"/>
    </source>
</evidence>
<sequence>MNVPPNAFSPSRFIKDVQGTATSIGAAFDQERTRRVIDAYEQSFSTGAVLWKTTSRAGDALSYRFYSREPTDTVEIAARAGFIDVRSPLVPLVTSLSAMNGGAALQSCDFDADRGLAKCWVFLGGMLRLEEVLAVDHMPEALRRQEAALAGRGLEFVRHVSVDFRHQTVNLYFGVLGRFRAGQQAAVAELVHSPPADAALVEEIGGYMREEHYLAALTWSADTGCFERACFYAPHIPEGRIPDVGPRLAGFLRDAPSYDPTDVHIVGWSFGAGGTSYVKGERSYCGDLAGLLRDWRALPGRGGQAGPVLDPVATP</sequence>
<protein>
    <submittedName>
        <fullName evidence="4">Aromatic prenyltransferase Orf2</fullName>
    </submittedName>
</protein>
<dbReference type="OrthoDB" id="3457921at2"/>
<dbReference type="InterPro" id="IPR033964">
    <property type="entry name" value="ABBA"/>
</dbReference>
<dbReference type="InterPro" id="IPR036239">
    <property type="entry name" value="PrenylTrfase-like_sf"/>
</dbReference>
<dbReference type="InterPro" id="IPR020965">
    <property type="entry name" value="Prenyltransferase_CloQ"/>
</dbReference>